<protein>
    <submittedName>
        <fullName evidence="3">Uncharacterized protein</fullName>
    </submittedName>
</protein>
<dbReference type="Proteomes" id="UP000037943">
    <property type="component" value="Unassembled WGS sequence"/>
</dbReference>
<dbReference type="EMBL" id="LGLK01000065">
    <property type="protein sequence ID" value="KPC15562.1"/>
    <property type="molecule type" value="Genomic_DNA"/>
</dbReference>
<dbReference type="Proteomes" id="UP000050265">
    <property type="component" value="Unassembled WGS sequence"/>
</dbReference>
<accession>A0A0N0X054</accession>
<evidence type="ECO:0000313" key="3">
    <source>
        <dbReference type="EMBL" id="KPX60391.1"/>
    </source>
</evidence>
<dbReference type="EMBL" id="LJQP01000380">
    <property type="protein sequence ID" value="KPX60391.1"/>
    <property type="molecule type" value="Genomic_DNA"/>
</dbReference>
<sequence length="47" mass="5356">MGQHISAEDTRDNDNDADNFSHRKKYFTESGSGTVRKFLNLFFSLSA</sequence>
<evidence type="ECO:0000313" key="6">
    <source>
        <dbReference type="Proteomes" id="UP000050265"/>
    </source>
</evidence>
<reference evidence="2 5" key="3">
    <citation type="submission" date="2015-10" db="EMBL/GenBank/DDBJ databases">
        <title>Comparative genomics and high-throughput reverse genetic screens identify a new phytobacterial MAMP and an Arabidopsis receptor required for immune elicitation.</title>
        <authorList>
            <person name="Mott G.A."/>
            <person name="Thakur S."/>
            <person name="Wang P.W."/>
            <person name="Desveaux D."/>
            <person name="Guttman D.S."/>
        </authorList>
    </citation>
    <scope>NUCLEOTIDE SEQUENCE [LARGE SCALE GENOMIC DNA]</scope>
    <source>
        <strain evidence="2 5">107</strain>
    </source>
</reference>
<keyword evidence="5" id="KW-1185">Reference proteome</keyword>
<reference evidence="3 6" key="2">
    <citation type="submission" date="2015-09" db="EMBL/GenBank/DDBJ databases">
        <title>Genome announcement of multiple Pseudomonas syringae strains.</title>
        <authorList>
            <person name="Thakur S."/>
            <person name="Wang P.W."/>
            <person name="Gong Y."/>
            <person name="Weir B.S."/>
            <person name="Guttman D.S."/>
        </authorList>
    </citation>
    <scope>NUCLEOTIDE SEQUENCE [LARGE SCALE GENOMIC DNA]</scope>
    <source>
        <strain evidence="3 6">ICMP3507</strain>
    </source>
</reference>
<name>A0A0N0X054_PSEAV</name>
<proteinExistence type="predicted"/>
<dbReference type="AlphaFoldDB" id="A0A0N0X054"/>
<feature type="region of interest" description="Disordered" evidence="1">
    <location>
        <begin position="1"/>
        <end position="21"/>
    </location>
</feature>
<dbReference type="EMBL" id="RBTW01000289">
    <property type="protein sequence ID" value="RMU15862.1"/>
    <property type="molecule type" value="Genomic_DNA"/>
</dbReference>
<evidence type="ECO:0000313" key="7">
    <source>
        <dbReference type="Proteomes" id="UP000271817"/>
    </source>
</evidence>
<comment type="caution">
    <text evidence="3">The sequence shown here is derived from an EMBL/GenBank/DDBJ whole genome shotgun (WGS) entry which is preliminary data.</text>
</comment>
<evidence type="ECO:0000313" key="5">
    <source>
        <dbReference type="Proteomes" id="UP000037943"/>
    </source>
</evidence>
<evidence type="ECO:0000313" key="4">
    <source>
        <dbReference type="EMBL" id="RMU15862.1"/>
    </source>
</evidence>
<organism evidence="3 6">
    <name type="scientific">Pseudomonas amygdali pv. lachrymans</name>
    <name type="common">Pseudomonas syringae pv. lachrymans</name>
    <dbReference type="NCBI Taxonomy" id="53707"/>
    <lineage>
        <taxon>Bacteria</taxon>
        <taxon>Pseudomonadati</taxon>
        <taxon>Pseudomonadota</taxon>
        <taxon>Gammaproteobacteria</taxon>
        <taxon>Pseudomonadales</taxon>
        <taxon>Pseudomonadaceae</taxon>
        <taxon>Pseudomonas</taxon>
        <taxon>Pseudomonas amygdali</taxon>
    </lineage>
</organism>
<evidence type="ECO:0000313" key="2">
    <source>
        <dbReference type="EMBL" id="KPC15562.1"/>
    </source>
</evidence>
<gene>
    <name evidence="2" type="ORF">AC499_5974</name>
    <name evidence="3" type="ORF">ALO35_100748</name>
    <name evidence="4" type="ORF">ALP33_100682</name>
</gene>
<feature type="compositionally biased region" description="Basic and acidic residues" evidence="1">
    <location>
        <begin position="1"/>
        <end position="14"/>
    </location>
</feature>
<reference evidence="2 5" key="1">
    <citation type="submission" date="2015-07" db="EMBL/GenBank/DDBJ databases">
        <authorList>
            <person name="O'Brien H.E."/>
            <person name="Thakur S."/>
            <person name="Gong Y."/>
            <person name="Wang P.W."/>
            <person name="Guttman D.S."/>
        </authorList>
    </citation>
    <scope>NUCLEOTIDE SEQUENCE [LARGE SCALE GENOMIC DNA]</scope>
    <source>
        <strain evidence="2 5">107</strain>
    </source>
</reference>
<evidence type="ECO:0000256" key="1">
    <source>
        <dbReference type="SAM" id="MobiDB-lite"/>
    </source>
</evidence>
<dbReference type="Proteomes" id="UP000271817">
    <property type="component" value="Unassembled WGS sequence"/>
</dbReference>
<reference evidence="4 7" key="4">
    <citation type="submission" date="2018-08" db="EMBL/GenBank/DDBJ databases">
        <title>Recombination of ecologically and evolutionarily significant loci maintains genetic cohesion in the Pseudomonas syringae species complex.</title>
        <authorList>
            <person name="Dillon M."/>
            <person name="Thakur S."/>
            <person name="Almeida R.N.D."/>
            <person name="Weir B.S."/>
            <person name="Guttman D.S."/>
        </authorList>
    </citation>
    <scope>NUCLEOTIDE SEQUENCE [LARGE SCALE GENOMIC DNA]</scope>
    <source>
        <strain evidence="4 7">ICMP 3402</strain>
    </source>
</reference>